<dbReference type="Pfam" id="PF16355">
    <property type="entry name" value="DUF4982"/>
    <property type="match status" value="1"/>
</dbReference>
<dbReference type="InterPro" id="IPR036156">
    <property type="entry name" value="Beta-gal/glucu_dom_sf"/>
</dbReference>
<dbReference type="InterPro" id="IPR006101">
    <property type="entry name" value="Glyco_hydro_2"/>
</dbReference>
<proteinExistence type="inferred from homology"/>
<dbReference type="InterPro" id="IPR032311">
    <property type="entry name" value="DUF4982"/>
</dbReference>
<evidence type="ECO:0000259" key="6">
    <source>
        <dbReference type="Pfam" id="PF02837"/>
    </source>
</evidence>
<evidence type="ECO:0000313" key="10">
    <source>
        <dbReference type="Proteomes" id="UP000248688"/>
    </source>
</evidence>
<evidence type="ECO:0000259" key="8">
    <source>
        <dbReference type="Pfam" id="PF18565"/>
    </source>
</evidence>
<protein>
    <submittedName>
        <fullName evidence="9">Glycoside hydrolase family 2</fullName>
    </submittedName>
</protein>
<dbReference type="Gene3D" id="2.60.40.10">
    <property type="entry name" value="Immunoglobulins"/>
    <property type="match status" value="3"/>
</dbReference>
<sequence length="854" mass="97155">MKTMTIKNNIFLACSIVAVLWIWFAGPVQGQGKREMDFNEGWFFKLSEEDMLSKPISEDWQAVRLPHDWSIGQAYDTLHLEGATGYLPGGIGWYKKEFYSPEQGDEINSYLLFDGVYNHSKTYINGQLLGYQAYGYSPFYFDISPYLNPPGQKNTLTVKVDRSRYADSRWYPGAGIYRNVKMIQTGKFHIPVWGVFVTTPEIDGDTASLAVQYQLKNDHPQTKEARLLLEIAGPSGEVVKKESWSISQSSGSKETHQKKITLHDIKRWGIDQPNLYQLSLTVSVDGEKQDEYATSFGIREFYFDAATGFYLNGENMKIKGVCLHHDGGLVGSAVPKDVWRRRLAYLKEAGCNAVRISHNPAAEELLDLCDEMGFLVQDEFYDEWDYPKDKRLNMNEQHDDYISRGSAAYFQENAEKDLKATVRAHRNHPSIFQWSIGNEIEWTYPRNKLATGFWDADAGGNYFWNPTRLSPEQIKARYDSLPAKDHTIGATAQKLSAWTKELDTTRVVTANCILPSASYVTGYADALDVIGFSYRRVMYDYGHKNFPDLPIMGTENLPQWHEWKAVMERPFISGLFLWTGVDYMGEGHHREGSTAARIRGARSGLLDYAGFKKRAYYMMKSLWTEEPVIHIVTQTMDKSTFRYDVNEKKVVEKKPGAWKHAIWYWPETNQHWNYKKGDSVIVEVISNLPSLELSLNGQSLGKKDLEDFDDRIYKWMVPYGAGSLKVEGRNNGQLATQFLHTAGESANVRLQLDQRYLEDDGSSVAHVEVQLEDQKGFPVYHRDEELEVTVDGPLELLGVDNGSPTNFTHPSSSRIKTSEGKALVIVQSIKGQKGTGTVEIKVNDQSFRQSITID</sequence>
<dbReference type="GO" id="GO:0005975">
    <property type="term" value="P:carbohydrate metabolic process"/>
    <property type="evidence" value="ECO:0007669"/>
    <property type="project" value="InterPro"/>
</dbReference>
<dbReference type="InterPro" id="IPR017853">
    <property type="entry name" value="GH"/>
</dbReference>
<dbReference type="InterPro" id="IPR006104">
    <property type="entry name" value="Glyco_hydro_2_N"/>
</dbReference>
<dbReference type="SUPFAM" id="SSF49785">
    <property type="entry name" value="Galactose-binding domain-like"/>
    <property type="match status" value="1"/>
</dbReference>
<dbReference type="SUPFAM" id="SSF51445">
    <property type="entry name" value="(Trans)glycosidases"/>
    <property type="match status" value="1"/>
</dbReference>
<feature type="domain" description="Glycoside hydrolase family 2 catalytic" evidence="5">
    <location>
        <begin position="309"/>
        <end position="448"/>
    </location>
</feature>
<dbReference type="PANTHER" id="PTHR42732:SF1">
    <property type="entry name" value="BETA-MANNOSIDASE"/>
    <property type="match status" value="1"/>
</dbReference>
<evidence type="ECO:0000256" key="3">
    <source>
        <dbReference type="ARBA" id="ARBA00023295"/>
    </source>
</evidence>
<dbReference type="Gene3D" id="3.20.20.80">
    <property type="entry name" value="Glycosidases"/>
    <property type="match status" value="1"/>
</dbReference>
<reference evidence="9 10" key="1">
    <citation type="submission" date="2018-06" db="EMBL/GenBank/DDBJ databases">
        <title>Echinicola strongylocentroti sp. nov., isolated from a sea urchin Strongylocentrotus intermedius.</title>
        <authorList>
            <person name="Bae S.S."/>
        </authorList>
    </citation>
    <scope>NUCLEOTIDE SEQUENCE [LARGE SCALE GENOMIC DNA]</scope>
    <source>
        <strain evidence="9 10">MEBiC08714</strain>
    </source>
</reference>
<evidence type="ECO:0000259" key="7">
    <source>
        <dbReference type="Pfam" id="PF16355"/>
    </source>
</evidence>
<evidence type="ECO:0000256" key="2">
    <source>
        <dbReference type="ARBA" id="ARBA00022801"/>
    </source>
</evidence>
<dbReference type="EMBL" id="CP030041">
    <property type="protein sequence ID" value="AWW29579.1"/>
    <property type="molecule type" value="Genomic_DNA"/>
</dbReference>
<evidence type="ECO:0000256" key="1">
    <source>
        <dbReference type="ARBA" id="ARBA00007401"/>
    </source>
</evidence>
<evidence type="ECO:0000259" key="4">
    <source>
        <dbReference type="Pfam" id="PF00703"/>
    </source>
</evidence>
<keyword evidence="10" id="KW-1185">Reference proteome</keyword>
<gene>
    <name evidence="9" type="ORF">DN752_05245</name>
</gene>
<feature type="domain" description="Glycosyl hydrolases family 2 sugar binding" evidence="6">
    <location>
        <begin position="90"/>
        <end position="184"/>
    </location>
</feature>
<dbReference type="GO" id="GO:0004553">
    <property type="term" value="F:hydrolase activity, hydrolyzing O-glycosyl compounds"/>
    <property type="evidence" value="ECO:0007669"/>
    <property type="project" value="InterPro"/>
</dbReference>
<evidence type="ECO:0000259" key="5">
    <source>
        <dbReference type="Pfam" id="PF02836"/>
    </source>
</evidence>
<name>A0A2Z4IFM2_9BACT</name>
<dbReference type="Pfam" id="PF00703">
    <property type="entry name" value="Glyco_hydro_2"/>
    <property type="match status" value="1"/>
</dbReference>
<dbReference type="InterPro" id="IPR013783">
    <property type="entry name" value="Ig-like_fold"/>
</dbReference>
<dbReference type="Pfam" id="PF02836">
    <property type="entry name" value="Glyco_hydro_2_C"/>
    <property type="match status" value="1"/>
</dbReference>
<feature type="domain" description="Glycoside hydrolase family 2 immunoglobulin-like beta-sandwich" evidence="4">
    <location>
        <begin position="197"/>
        <end position="299"/>
    </location>
</feature>
<dbReference type="Pfam" id="PF02837">
    <property type="entry name" value="Glyco_hydro_2_N"/>
    <property type="match status" value="1"/>
</dbReference>
<dbReference type="SUPFAM" id="SSF49303">
    <property type="entry name" value="beta-Galactosidase/glucuronidase domain"/>
    <property type="match status" value="1"/>
</dbReference>
<keyword evidence="2 9" id="KW-0378">Hydrolase</keyword>
<dbReference type="InterPro" id="IPR051913">
    <property type="entry name" value="GH2_Domain-Containing"/>
</dbReference>
<dbReference type="Proteomes" id="UP000248688">
    <property type="component" value="Chromosome"/>
</dbReference>
<feature type="domain" description="DUF4982" evidence="7">
    <location>
        <begin position="677"/>
        <end position="733"/>
    </location>
</feature>
<dbReference type="PRINTS" id="PR00132">
    <property type="entry name" value="GLHYDRLASE2"/>
</dbReference>
<dbReference type="InterPro" id="IPR006102">
    <property type="entry name" value="Ig-like_GH2"/>
</dbReference>
<comment type="similarity">
    <text evidence="1">Belongs to the glycosyl hydrolase 2 family.</text>
</comment>
<accession>A0A2Z4IFM2</accession>
<dbReference type="KEGG" id="est:DN752_05245"/>
<dbReference type="PANTHER" id="PTHR42732">
    <property type="entry name" value="BETA-GALACTOSIDASE"/>
    <property type="match status" value="1"/>
</dbReference>
<dbReference type="OrthoDB" id="1007335at2"/>
<dbReference type="InterPro" id="IPR040605">
    <property type="entry name" value="Glyco_hydro2_dom5"/>
</dbReference>
<dbReference type="InterPro" id="IPR006103">
    <property type="entry name" value="Glyco_hydro_2_cat"/>
</dbReference>
<dbReference type="Pfam" id="PF18565">
    <property type="entry name" value="Glyco_hydro2_C5"/>
    <property type="match status" value="1"/>
</dbReference>
<dbReference type="InterPro" id="IPR008979">
    <property type="entry name" value="Galactose-bd-like_sf"/>
</dbReference>
<dbReference type="AlphaFoldDB" id="A0A2Z4IFM2"/>
<feature type="domain" description="Glycoside hydrolase family 2" evidence="8">
    <location>
        <begin position="749"/>
        <end position="842"/>
    </location>
</feature>
<keyword evidence="3" id="KW-0326">Glycosidase</keyword>
<organism evidence="9 10">
    <name type="scientific">Echinicola strongylocentroti</name>
    <dbReference type="NCBI Taxonomy" id="1795355"/>
    <lineage>
        <taxon>Bacteria</taxon>
        <taxon>Pseudomonadati</taxon>
        <taxon>Bacteroidota</taxon>
        <taxon>Cytophagia</taxon>
        <taxon>Cytophagales</taxon>
        <taxon>Cyclobacteriaceae</taxon>
        <taxon>Echinicola</taxon>
    </lineage>
</organism>
<evidence type="ECO:0000313" key="9">
    <source>
        <dbReference type="EMBL" id="AWW29579.1"/>
    </source>
</evidence>
<dbReference type="Gene3D" id="2.60.120.260">
    <property type="entry name" value="Galactose-binding domain-like"/>
    <property type="match status" value="1"/>
</dbReference>